<proteinExistence type="predicted"/>
<protein>
    <submittedName>
        <fullName evidence="2">Uncharacterized protein</fullName>
    </submittedName>
</protein>
<reference evidence="2 3" key="1">
    <citation type="journal article" date="2023" name="Plants (Basel)">
        <title>Bridging the Gap: Combining Genomics and Transcriptomics Approaches to Understand Stylosanthes scabra, an Orphan Legume from the Brazilian Caatinga.</title>
        <authorList>
            <person name="Ferreira-Neto J.R.C."/>
            <person name="da Silva M.D."/>
            <person name="Binneck E."/>
            <person name="de Melo N.F."/>
            <person name="da Silva R.H."/>
            <person name="de Melo A.L.T.M."/>
            <person name="Pandolfi V."/>
            <person name="Bustamante F.O."/>
            <person name="Brasileiro-Vidal A.C."/>
            <person name="Benko-Iseppon A.M."/>
        </authorList>
    </citation>
    <scope>NUCLEOTIDE SEQUENCE [LARGE SCALE GENOMIC DNA]</scope>
    <source>
        <tissue evidence="2">Leaves</tissue>
    </source>
</reference>
<feature type="region of interest" description="Disordered" evidence="1">
    <location>
        <begin position="1"/>
        <end position="25"/>
    </location>
</feature>
<evidence type="ECO:0000256" key="1">
    <source>
        <dbReference type="SAM" id="MobiDB-lite"/>
    </source>
</evidence>
<accession>A0ABU6TF44</accession>
<sequence length="55" mass="5939">MRKTKKKRKNRELARPPPPGGAAARSENAIFLATRATALPRASYGAPARLAHPAF</sequence>
<keyword evidence="3" id="KW-1185">Reference proteome</keyword>
<organism evidence="2 3">
    <name type="scientific">Stylosanthes scabra</name>
    <dbReference type="NCBI Taxonomy" id="79078"/>
    <lineage>
        <taxon>Eukaryota</taxon>
        <taxon>Viridiplantae</taxon>
        <taxon>Streptophyta</taxon>
        <taxon>Embryophyta</taxon>
        <taxon>Tracheophyta</taxon>
        <taxon>Spermatophyta</taxon>
        <taxon>Magnoliopsida</taxon>
        <taxon>eudicotyledons</taxon>
        <taxon>Gunneridae</taxon>
        <taxon>Pentapetalae</taxon>
        <taxon>rosids</taxon>
        <taxon>fabids</taxon>
        <taxon>Fabales</taxon>
        <taxon>Fabaceae</taxon>
        <taxon>Papilionoideae</taxon>
        <taxon>50 kb inversion clade</taxon>
        <taxon>dalbergioids sensu lato</taxon>
        <taxon>Dalbergieae</taxon>
        <taxon>Pterocarpus clade</taxon>
        <taxon>Stylosanthes</taxon>
    </lineage>
</organism>
<name>A0ABU6TF44_9FABA</name>
<feature type="compositionally biased region" description="Basic residues" evidence="1">
    <location>
        <begin position="1"/>
        <end position="10"/>
    </location>
</feature>
<feature type="non-terminal residue" evidence="2">
    <location>
        <position position="55"/>
    </location>
</feature>
<gene>
    <name evidence="2" type="ORF">PIB30_043334</name>
</gene>
<comment type="caution">
    <text evidence="2">The sequence shown here is derived from an EMBL/GenBank/DDBJ whole genome shotgun (WGS) entry which is preliminary data.</text>
</comment>
<evidence type="ECO:0000313" key="3">
    <source>
        <dbReference type="Proteomes" id="UP001341840"/>
    </source>
</evidence>
<dbReference type="EMBL" id="JASCZI010090873">
    <property type="protein sequence ID" value="MED6147354.1"/>
    <property type="molecule type" value="Genomic_DNA"/>
</dbReference>
<dbReference type="Proteomes" id="UP001341840">
    <property type="component" value="Unassembled WGS sequence"/>
</dbReference>
<evidence type="ECO:0000313" key="2">
    <source>
        <dbReference type="EMBL" id="MED6147354.1"/>
    </source>
</evidence>